<dbReference type="InterPro" id="IPR050525">
    <property type="entry name" value="ECM_Assembly_Org"/>
</dbReference>
<dbReference type="InterPro" id="IPR036465">
    <property type="entry name" value="vWFA_dom_sf"/>
</dbReference>
<dbReference type="InterPro" id="IPR002035">
    <property type="entry name" value="VWF_A"/>
</dbReference>
<feature type="domain" description="VWFA" evidence="1">
    <location>
        <begin position="1"/>
        <end position="164"/>
    </location>
</feature>
<gene>
    <name evidence="2" type="ORF">MGAL_10B090604</name>
</gene>
<protein>
    <recommendedName>
        <fullName evidence="1">VWFA domain-containing protein</fullName>
    </recommendedName>
</protein>
<dbReference type="Proteomes" id="UP000596742">
    <property type="component" value="Unassembled WGS sequence"/>
</dbReference>
<dbReference type="PANTHER" id="PTHR24020">
    <property type="entry name" value="COLLAGEN ALPHA"/>
    <property type="match status" value="1"/>
</dbReference>
<organism evidence="2 3">
    <name type="scientific">Mytilus galloprovincialis</name>
    <name type="common">Mediterranean mussel</name>
    <dbReference type="NCBI Taxonomy" id="29158"/>
    <lineage>
        <taxon>Eukaryota</taxon>
        <taxon>Metazoa</taxon>
        <taxon>Spiralia</taxon>
        <taxon>Lophotrochozoa</taxon>
        <taxon>Mollusca</taxon>
        <taxon>Bivalvia</taxon>
        <taxon>Autobranchia</taxon>
        <taxon>Pteriomorphia</taxon>
        <taxon>Mytilida</taxon>
        <taxon>Mytiloidea</taxon>
        <taxon>Mytilidae</taxon>
        <taxon>Mytilinae</taxon>
        <taxon>Mytilus</taxon>
    </lineage>
</organism>
<proteinExistence type="predicted"/>
<dbReference type="AlphaFoldDB" id="A0A8B6F5P7"/>
<dbReference type="PROSITE" id="PS50234">
    <property type="entry name" value="VWFA"/>
    <property type="match status" value="1"/>
</dbReference>
<keyword evidence="3" id="KW-1185">Reference proteome</keyword>
<name>A0A8B6F5P7_MYTGA</name>
<accession>A0A8B6F5P7</accession>
<dbReference type="SUPFAM" id="SSF53300">
    <property type="entry name" value="vWA-like"/>
    <property type="match status" value="1"/>
</dbReference>
<evidence type="ECO:0000259" key="1">
    <source>
        <dbReference type="PROSITE" id="PS50234"/>
    </source>
</evidence>
<evidence type="ECO:0000313" key="2">
    <source>
        <dbReference type="EMBL" id="VDI44821.1"/>
    </source>
</evidence>
<comment type="caution">
    <text evidence="2">The sequence shown here is derived from an EMBL/GenBank/DDBJ whole genome shotgun (WGS) entry which is preliminary data.</text>
</comment>
<reference evidence="2" key="1">
    <citation type="submission" date="2018-11" db="EMBL/GenBank/DDBJ databases">
        <authorList>
            <person name="Alioto T."/>
            <person name="Alioto T."/>
        </authorList>
    </citation>
    <scope>NUCLEOTIDE SEQUENCE</scope>
</reference>
<dbReference type="Gene3D" id="3.40.50.410">
    <property type="entry name" value="von Willebrand factor, type A domain"/>
    <property type="match status" value="1"/>
</dbReference>
<sequence length="170" mass="19368">MGKNEYKFSVITYGFQAHVLFDFNDFSSKTDIIEALKQIHGDHSPTYTKLALSKAVAVSIAQSTTCGSRLSKASHHTILLYDGLPSDRYSAEEYVNTLNRLPVYRRPIRSIMTVAVGRAIDHSEMIDISNKPEYTFNLLHFDDIYNKILRETSHRDCTGIFSKVESIRIM</sequence>
<evidence type="ECO:0000313" key="3">
    <source>
        <dbReference type="Proteomes" id="UP000596742"/>
    </source>
</evidence>
<dbReference type="Pfam" id="PF00092">
    <property type="entry name" value="VWA"/>
    <property type="match status" value="1"/>
</dbReference>
<dbReference type="EMBL" id="UYJE01006304">
    <property type="protein sequence ID" value="VDI44821.1"/>
    <property type="molecule type" value="Genomic_DNA"/>
</dbReference>